<evidence type="ECO:0000256" key="1">
    <source>
        <dbReference type="SAM" id="Phobius"/>
    </source>
</evidence>
<keyword evidence="1" id="KW-0472">Membrane</keyword>
<dbReference type="Proteomes" id="UP000033869">
    <property type="component" value="Unassembled WGS sequence"/>
</dbReference>
<comment type="caution">
    <text evidence="2">The sequence shown here is derived from an EMBL/GenBank/DDBJ whole genome shotgun (WGS) entry which is preliminary data.</text>
</comment>
<proteinExistence type="predicted"/>
<protein>
    <submittedName>
        <fullName evidence="2">Uncharacterized protein</fullName>
    </submittedName>
</protein>
<organism evidence="2 3">
    <name type="scientific">candidate division CPR2 bacterium GW2011_GWC1_41_48</name>
    <dbReference type="NCBI Taxonomy" id="1618344"/>
    <lineage>
        <taxon>Bacteria</taxon>
        <taxon>Bacteria division CPR2</taxon>
    </lineage>
</organism>
<feature type="transmembrane region" description="Helical" evidence="1">
    <location>
        <begin position="65"/>
        <end position="84"/>
    </location>
</feature>
<keyword evidence="1" id="KW-1133">Transmembrane helix</keyword>
<feature type="transmembrane region" description="Helical" evidence="1">
    <location>
        <begin position="35"/>
        <end position="59"/>
    </location>
</feature>
<feature type="transmembrane region" description="Helical" evidence="1">
    <location>
        <begin position="6"/>
        <end position="23"/>
    </location>
</feature>
<sequence length="111" mass="12720">MTVKIFFFAFFIVFLFLPGRIFVETFLKEEDSVGKWFYSAVFSFFFECVTFILISLAGVKLTRTAYVLGDIGLVALFGAIYYLANNKEKFNLSNPKKKINPKSKVKVSSKK</sequence>
<dbReference type="EMBL" id="LCBL01000003">
    <property type="protein sequence ID" value="KKS09167.1"/>
    <property type="molecule type" value="Genomic_DNA"/>
</dbReference>
<evidence type="ECO:0000313" key="2">
    <source>
        <dbReference type="EMBL" id="KKS09167.1"/>
    </source>
</evidence>
<gene>
    <name evidence="2" type="ORF">UU65_C0003G0222</name>
</gene>
<name>A0A0G0WAS4_UNCC2</name>
<accession>A0A0G0WAS4</accession>
<reference evidence="2 3" key="1">
    <citation type="journal article" date="2015" name="Nature">
        <title>rRNA introns, odd ribosomes, and small enigmatic genomes across a large radiation of phyla.</title>
        <authorList>
            <person name="Brown C.T."/>
            <person name="Hug L.A."/>
            <person name="Thomas B.C."/>
            <person name="Sharon I."/>
            <person name="Castelle C.J."/>
            <person name="Singh A."/>
            <person name="Wilkins M.J."/>
            <person name="Williams K.H."/>
            <person name="Banfield J.F."/>
        </authorList>
    </citation>
    <scope>NUCLEOTIDE SEQUENCE [LARGE SCALE GENOMIC DNA]</scope>
</reference>
<evidence type="ECO:0000313" key="3">
    <source>
        <dbReference type="Proteomes" id="UP000033869"/>
    </source>
</evidence>
<dbReference type="AlphaFoldDB" id="A0A0G0WAS4"/>
<keyword evidence="1" id="KW-0812">Transmembrane</keyword>